<gene>
    <name evidence="1" type="ordered locus">MTR_5g034850</name>
</gene>
<dbReference type="HOGENOM" id="CLU_2816279_0_0_1"/>
<sequence length="67" mass="7724">MNGQRDYMRKQHNELTSFCGVSDESEEMKVMSSSFSHYVTYRGANAAGAKKGREDNNYSERVKFEFS</sequence>
<dbReference type="PaxDb" id="3880-AES96237"/>
<keyword evidence="3" id="KW-1185">Reference proteome</keyword>
<dbReference type="Proteomes" id="UP000002051">
    <property type="component" value="Chromosome 5"/>
</dbReference>
<protein>
    <submittedName>
        <fullName evidence="1 2">Uncharacterized protein</fullName>
    </submittedName>
</protein>
<proteinExistence type="predicted"/>
<dbReference type="EnsemblPlants" id="AES96237">
    <property type="protein sequence ID" value="AES96237"/>
    <property type="gene ID" value="MTR_5g034850"/>
</dbReference>
<reference evidence="1 3" key="1">
    <citation type="journal article" date="2011" name="Nature">
        <title>The Medicago genome provides insight into the evolution of rhizobial symbioses.</title>
        <authorList>
            <person name="Young N.D."/>
            <person name="Debelle F."/>
            <person name="Oldroyd G.E."/>
            <person name="Geurts R."/>
            <person name="Cannon S.B."/>
            <person name="Udvardi M.K."/>
            <person name="Benedito V.A."/>
            <person name="Mayer K.F."/>
            <person name="Gouzy J."/>
            <person name="Schoof H."/>
            <person name="Van de Peer Y."/>
            <person name="Proost S."/>
            <person name="Cook D.R."/>
            <person name="Meyers B.C."/>
            <person name="Spannagl M."/>
            <person name="Cheung F."/>
            <person name="De Mita S."/>
            <person name="Krishnakumar V."/>
            <person name="Gundlach H."/>
            <person name="Zhou S."/>
            <person name="Mudge J."/>
            <person name="Bharti A.K."/>
            <person name="Murray J.D."/>
            <person name="Naoumkina M.A."/>
            <person name="Rosen B."/>
            <person name="Silverstein K.A."/>
            <person name="Tang H."/>
            <person name="Rombauts S."/>
            <person name="Zhao P.X."/>
            <person name="Zhou P."/>
            <person name="Barbe V."/>
            <person name="Bardou P."/>
            <person name="Bechner M."/>
            <person name="Bellec A."/>
            <person name="Berger A."/>
            <person name="Berges H."/>
            <person name="Bidwell S."/>
            <person name="Bisseling T."/>
            <person name="Choisne N."/>
            <person name="Couloux A."/>
            <person name="Denny R."/>
            <person name="Deshpande S."/>
            <person name="Dai X."/>
            <person name="Doyle J.J."/>
            <person name="Dudez A.M."/>
            <person name="Farmer A.D."/>
            <person name="Fouteau S."/>
            <person name="Franken C."/>
            <person name="Gibelin C."/>
            <person name="Gish J."/>
            <person name="Goldstein S."/>
            <person name="Gonzalez A.J."/>
            <person name="Green P.J."/>
            <person name="Hallab A."/>
            <person name="Hartog M."/>
            <person name="Hua A."/>
            <person name="Humphray S.J."/>
            <person name="Jeong D.H."/>
            <person name="Jing Y."/>
            <person name="Jocker A."/>
            <person name="Kenton S.M."/>
            <person name="Kim D.J."/>
            <person name="Klee K."/>
            <person name="Lai H."/>
            <person name="Lang C."/>
            <person name="Lin S."/>
            <person name="Macmil S.L."/>
            <person name="Magdelenat G."/>
            <person name="Matthews L."/>
            <person name="McCorrison J."/>
            <person name="Monaghan E.L."/>
            <person name="Mun J.H."/>
            <person name="Najar F.Z."/>
            <person name="Nicholson C."/>
            <person name="Noirot C."/>
            <person name="O'Bleness M."/>
            <person name="Paule C.R."/>
            <person name="Poulain J."/>
            <person name="Prion F."/>
            <person name="Qin B."/>
            <person name="Qu C."/>
            <person name="Retzel E.F."/>
            <person name="Riddle C."/>
            <person name="Sallet E."/>
            <person name="Samain S."/>
            <person name="Samson N."/>
            <person name="Sanders I."/>
            <person name="Saurat O."/>
            <person name="Scarpelli C."/>
            <person name="Schiex T."/>
            <person name="Segurens B."/>
            <person name="Severin A.J."/>
            <person name="Sherrier D.J."/>
            <person name="Shi R."/>
            <person name="Sims S."/>
            <person name="Singer S.R."/>
            <person name="Sinharoy S."/>
            <person name="Sterck L."/>
            <person name="Viollet A."/>
            <person name="Wang B.B."/>
            <person name="Wang K."/>
            <person name="Wang M."/>
            <person name="Wang X."/>
            <person name="Warfsmann J."/>
            <person name="Weissenbach J."/>
            <person name="White D.D."/>
            <person name="White J.D."/>
            <person name="Wiley G.B."/>
            <person name="Wincker P."/>
            <person name="Xing Y."/>
            <person name="Yang L."/>
            <person name="Yao Z."/>
            <person name="Ying F."/>
            <person name="Zhai J."/>
            <person name="Zhou L."/>
            <person name="Zuber A."/>
            <person name="Denarie J."/>
            <person name="Dixon R.A."/>
            <person name="May G.D."/>
            <person name="Schwartz D.C."/>
            <person name="Rogers J."/>
            <person name="Quetier F."/>
            <person name="Town C.D."/>
            <person name="Roe B.A."/>
        </authorList>
    </citation>
    <scope>NUCLEOTIDE SEQUENCE [LARGE SCALE GENOMIC DNA]</scope>
    <source>
        <strain evidence="1">A17</strain>
        <strain evidence="2 3">cv. Jemalong A17</strain>
    </source>
</reference>
<evidence type="ECO:0000313" key="1">
    <source>
        <dbReference type="EMBL" id="AES96237.1"/>
    </source>
</evidence>
<evidence type="ECO:0000313" key="3">
    <source>
        <dbReference type="Proteomes" id="UP000002051"/>
    </source>
</evidence>
<evidence type="ECO:0000313" key="2">
    <source>
        <dbReference type="EnsemblPlants" id="AES96237"/>
    </source>
</evidence>
<dbReference type="EMBL" id="CM001221">
    <property type="protein sequence ID" value="AES96237.1"/>
    <property type="molecule type" value="Genomic_DNA"/>
</dbReference>
<name>G7K2R1_MEDTR</name>
<dbReference type="AlphaFoldDB" id="G7K2R1"/>
<reference evidence="1 3" key="2">
    <citation type="journal article" date="2014" name="BMC Genomics">
        <title>An improved genome release (version Mt4.0) for the model legume Medicago truncatula.</title>
        <authorList>
            <person name="Tang H."/>
            <person name="Krishnakumar V."/>
            <person name="Bidwell S."/>
            <person name="Rosen B."/>
            <person name="Chan A."/>
            <person name="Zhou S."/>
            <person name="Gentzbittel L."/>
            <person name="Childs K.L."/>
            <person name="Yandell M."/>
            <person name="Gundlach H."/>
            <person name="Mayer K.F."/>
            <person name="Schwartz D.C."/>
            <person name="Town C.D."/>
        </authorList>
    </citation>
    <scope>GENOME REANNOTATION</scope>
    <source>
        <strain evidence="2 3">cv. Jemalong A17</strain>
    </source>
</reference>
<reference evidence="2" key="3">
    <citation type="submission" date="2015-04" db="UniProtKB">
        <authorList>
            <consortium name="EnsemblPlants"/>
        </authorList>
    </citation>
    <scope>IDENTIFICATION</scope>
    <source>
        <strain evidence="2">cv. Jemalong A17</strain>
    </source>
</reference>
<organism evidence="1 3">
    <name type="scientific">Medicago truncatula</name>
    <name type="common">Barrel medic</name>
    <name type="synonym">Medicago tribuloides</name>
    <dbReference type="NCBI Taxonomy" id="3880"/>
    <lineage>
        <taxon>Eukaryota</taxon>
        <taxon>Viridiplantae</taxon>
        <taxon>Streptophyta</taxon>
        <taxon>Embryophyta</taxon>
        <taxon>Tracheophyta</taxon>
        <taxon>Spermatophyta</taxon>
        <taxon>Magnoliopsida</taxon>
        <taxon>eudicotyledons</taxon>
        <taxon>Gunneridae</taxon>
        <taxon>Pentapetalae</taxon>
        <taxon>rosids</taxon>
        <taxon>fabids</taxon>
        <taxon>Fabales</taxon>
        <taxon>Fabaceae</taxon>
        <taxon>Papilionoideae</taxon>
        <taxon>50 kb inversion clade</taxon>
        <taxon>NPAAA clade</taxon>
        <taxon>Hologalegina</taxon>
        <taxon>IRL clade</taxon>
        <taxon>Trifolieae</taxon>
        <taxon>Medicago</taxon>
    </lineage>
</organism>
<accession>G7K2R1</accession>